<reference evidence="2 3" key="1">
    <citation type="submission" date="2016-02" db="EMBL/GenBank/DDBJ databases">
        <title>Genome analysis of coral dinoflagellate symbionts highlights evolutionary adaptations to a symbiotic lifestyle.</title>
        <authorList>
            <person name="Aranda M."/>
            <person name="Li Y."/>
            <person name="Liew Y.J."/>
            <person name="Baumgarten S."/>
            <person name="Simakov O."/>
            <person name="Wilson M."/>
            <person name="Piel J."/>
            <person name="Ashoor H."/>
            <person name="Bougouffa S."/>
            <person name="Bajic V.B."/>
            <person name="Ryu T."/>
            <person name="Ravasi T."/>
            <person name="Bayer T."/>
            <person name="Micklem G."/>
            <person name="Kim H."/>
            <person name="Bhak J."/>
            <person name="Lajeunesse T.C."/>
            <person name="Voolstra C.R."/>
        </authorList>
    </citation>
    <scope>NUCLEOTIDE SEQUENCE [LARGE SCALE GENOMIC DNA]</scope>
    <source>
        <strain evidence="2 3">CCMP2467</strain>
    </source>
</reference>
<protein>
    <submittedName>
        <fullName evidence="2">Uncharacterized protein</fullName>
    </submittedName>
</protein>
<feature type="region of interest" description="Disordered" evidence="1">
    <location>
        <begin position="1"/>
        <end position="24"/>
    </location>
</feature>
<name>A0A1Q9C2Q5_SYMMI</name>
<keyword evidence="3" id="KW-1185">Reference proteome</keyword>
<feature type="region of interest" description="Disordered" evidence="1">
    <location>
        <begin position="55"/>
        <end position="138"/>
    </location>
</feature>
<organism evidence="2 3">
    <name type="scientific">Symbiodinium microadriaticum</name>
    <name type="common">Dinoflagellate</name>
    <name type="synonym">Zooxanthella microadriatica</name>
    <dbReference type="NCBI Taxonomy" id="2951"/>
    <lineage>
        <taxon>Eukaryota</taxon>
        <taxon>Sar</taxon>
        <taxon>Alveolata</taxon>
        <taxon>Dinophyceae</taxon>
        <taxon>Suessiales</taxon>
        <taxon>Symbiodiniaceae</taxon>
        <taxon>Symbiodinium</taxon>
    </lineage>
</organism>
<accession>A0A1Q9C2Q5</accession>
<dbReference type="OrthoDB" id="10292032at2759"/>
<evidence type="ECO:0000256" key="1">
    <source>
        <dbReference type="SAM" id="MobiDB-lite"/>
    </source>
</evidence>
<comment type="caution">
    <text evidence="2">The sequence shown here is derived from an EMBL/GenBank/DDBJ whole genome shotgun (WGS) entry which is preliminary data.</text>
</comment>
<evidence type="ECO:0000313" key="3">
    <source>
        <dbReference type="Proteomes" id="UP000186817"/>
    </source>
</evidence>
<feature type="compositionally biased region" description="Basic and acidic residues" evidence="1">
    <location>
        <begin position="14"/>
        <end position="24"/>
    </location>
</feature>
<sequence>MIELSVADMTGENLEQRKKDNDTIKEEKELLEQASKSSTALLELFDATIAMKEVAGPVTETEGQPEKKLAKAKEMEDVIVESQDAKKRKKTGAEASTPQKRTKIEDVGKQKPKEPTGPPPGIRKIKKHPEEHRGGALAKPAKNKVFDMRKEVVKKSMFAMLRPPPAELYDFRCIDPVAVMMINGLSFTVVKRPRPSSLLVNYDIMIPAMYTAKLTIRAWILDVVGILQHLTASEPQSTWIPDNTVFEIDLCNANRWNDKGKGLFGGTPPEPDILVVSDYTILRLLTEISFGTLQASTDLSSPDEIAYGSSGSIWS</sequence>
<evidence type="ECO:0000313" key="2">
    <source>
        <dbReference type="EMBL" id="OLP77196.1"/>
    </source>
</evidence>
<dbReference type="Proteomes" id="UP000186817">
    <property type="component" value="Unassembled WGS sequence"/>
</dbReference>
<gene>
    <name evidence="2" type="ORF">AK812_SmicGene42775</name>
</gene>
<proteinExistence type="predicted"/>
<feature type="compositionally biased region" description="Basic and acidic residues" evidence="1">
    <location>
        <begin position="102"/>
        <end position="114"/>
    </location>
</feature>
<dbReference type="EMBL" id="LSRX01001822">
    <property type="protein sequence ID" value="OLP77196.1"/>
    <property type="molecule type" value="Genomic_DNA"/>
</dbReference>
<feature type="compositionally biased region" description="Basic and acidic residues" evidence="1">
    <location>
        <begin position="64"/>
        <end position="76"/>
    </location>
</feature>
<dbReference type="AlphaFoldDB" id="A0A1Q9C2Q5"/>